<dbReference type="PANTHER" id="PTHR13153">
    <property type="entry name" value="CGTHBA PROTEIN -14 GENE PROTEIN"/>
    <property type="match status" value="1"/>
</dbReference>
<reference evidence="5" key="2">
    <citation type="submission" date="2020-09" db="EMBL/GenBank/DDBJ databases">
        <authorList>
            <person name="Kikuchi T."/>
        </authorList>
    </citation>
    <scope>NUCLEOTIDE SEQUENCE</scope>
    <source>
        <strain evidence="5">Ka4C1</strain>
    </source>
</reference>
<dbReference type="GO" id="GO:1990130">
    <property type="term" value="C:GATOR1 complex"/>
    <property type="evidence" value="ECO:0007669"/>
    <property type="project" value="UniProtKB-UniRule"/>
</dbReference>
<feature type="domain" description="GATOR1 complex protein NPRL3 C-terminal HTH" evidence="4">
    <location>
        <begin position="482"/>
        <end position="525"/>
    </location>
</feature>
<dbReference type="GO" id="GO:0005764">
    <property type="term" value="C:lysosome"/>
    <property type="evidence" value="ECO:0007669"/>
    <property type="project" value="UniProtKB-SubCell"/>
</dbReference>
<dbReference type="GO" id="GO:0038202">
    <property type="term" value="P:TORC1 signaling"/>
    <property type="evidence" value="ECO:0007669"/>
    <property type="project" value="TreeGrafter"/>
</dbReference>
<sequence>MPQMKKNERPLGIVLIAKDDTPERILFKFPYVIDIPQAAKLSENSSESSEALNSPESQENIDDEMDFRPNGKCSLEICNKRIDPNEIKKDKKEERVPCFPVKMLAALLQPKEEVREVPFEIKVDNVRYAGVPWQVNKAGQCISIIFVLPGTCSNYIVEAFQSLSRKLVVAIHSEEMRCSFLKEQIHIIQPLLDKAESSDDESYNPFVDIEGQSKLARSLRDVYEEICEHGIVDVFINDCIQVGFCVEPNSLNGVVVTPNPSRDVEILMESLQPYHTILFFEDCAPSPDCNPFFIKFVEHHDIEKSIEEISFSSNMPLPQVKDVVRHCLLWARAKVIYPICSSNLYSTAQSEVITQRTQKAFKEQFPEVSLPRLLARFHPPCTLAEFLEEASLYTKIQIRKQMLIFLLRNNFLTQLHTYLFLMPPSTQVARFKNPVSDAEMVLLSNRIKTQLRQVKDSVYRDALTRISVDAQKIGLAESEFFWLLSTFLSLKQFLNGEFHIEAIMYNKKLDRSTLSRIFDMFSDVLAPFLCMDFVETKMR</sequence>
<feature type="compositionally biased region" description="Low complexity" evidence="3">
    <location>
        <begin position="42"/>
        <end position="57"/>
    </location>
</feature>
<keyword evidence="2" id="KW-0732">Signal</keyword>
<evidence type="ECO:0000259" key="4">
    <source>
        <dbReference type="Pfam" id="PF24064"/>
    </source>
</evidence>
<dbReference type="GO" id="GO:0010508">
    <property type="term" value="P:positive regulation of autophagy"/>
    <property type="evidence" value="ECO:0007669"/>
    <property type="project" value="TreeGrafter"/>
</dbReference>
<proteinExistence type="inferred from homology"/>
<dbReference type="InterPro" id="IPR005365">
    <property type="entry name" value="Npr3"/>
</dbReference>
<evidence type="ECO:0000313" key="6">
    <source>
        <dbReference type="Proteomes" id="UP000095284"/>
    </source>
</evidence>
<dbReference type="Pfam" id="PF24064">
    <property type="entry name" value="HTH_NPRL3"/>
    <property type="match status" value="1"/>
</dbReference>
<dbReference type="Proteomes" id="UP000582659">
    <property type="component" value="Unassembled WGS sequence"/>
</dbReference>
<dbReference type="Proteomes" id="UP000659654">
    <property type="component" value="Unassembled WGS sequence"/>
</dbReference>
<organism evidence="6 8">
    <name type="scientific">Bursaphelenchus xylophilus</name>
    <name type="common">Pinewood nematode worm</name>
    <name type="synonym">Aphelenchoides xylophilus</name>
    <dbReference type="NCBI Taxonomy" id="6326"/>
    <lineage>
        <taxon>Eukaryota</taxon>
        <taxon>Metazoa</taxon>
        <taxon>Ecdysozoa</taxon>
        <taxon>Nematoda</taxon>
        <taxon>Chromadorea</taxon>
        <taxon>Rhabditida</taxon>
        <taxon>Tylenchina</taxon>
        <taxon>Tylenchomorpha</taxon>
        <taxon>Aphelenchoidea</taxon>
        <taxon>Aphelenchoididae</taxon>
        <taxon>Bursaphelenchus</taxon>
    </lineage>
</organism>
<dbReference type="GO" id="GO:0034198">
    <property type="term" value="P:cellular response to amino acid starvation"/>
    <property type="evidence" value="ECO:0007669"/>
    <property type="project" value="UniProtKB-UniRule"/>
</dbReference>
<dbReference type="Pfam" id="PF03666">
    <property type="entry name" value="NPR3"/>
    <property type="match status" value="1"/>
</dbReference>
<dbReference type="WBParaSite" id="BXY_0032500.1">
    <property type="protein sequence ID" value="BXY_0032500.1"/>
    <property type="gene ID" value="BXY_0032500"/>
</dbReference>
<evidence type="ECO:0000313" key="5">
    <source>
        <dbReference type="EMBL" id="CAD5225978.1"/>
    </source>
</evidence>
<dbReference type="InterPro" id="IPR056603">
    <property type="entry name" value="HTH_NPRL3"/>
</dbReference>
<evidence type="ECO:0000313" key="8">
    <source>
        <dbReference type="WBParaSite" id="BXY_0032500.1"/>
    </source>
</evidence>
<evidence type="ECO:0000313" key="7">
    <source>
        <dbReference type="Proteomes" id="UP000659654"/>
    </source>
</evidence>
<dbReference type="AlphaFoldDB" id="A0A1I7RHZ6"/>
<keyword evidence="2" id="KW-0458">Lysosome</keyword>
<evidence type="ECO:0000256" key="3">
    <source>
        <dbReference type="SAM" id="MobiDB-lite"/>
    </source>
</evidence>
<protein>
    <recommendedName>
        <fullName evidence="2">GATOR complex protein NPRL3</fullName>
    </recommendedName>
    <alternativeName>
        <fullName evidence="2">Nitrogen permease regulator 3-like protein</fullName>
    </alternativeName>
</protein>
<reference evidence="8" key="1">
    <citation type="submission" date="2016-11" db="UniProtKB">
        <authorList>
            <consortium name="WormBaseParasite"/>
        </authorList>
    </citation>
    <scope>IDENTIFICATION</scope>
</reference>
<dbReference type="EMBL" id="CAJFDI010000004">
    <property type="protein sequence ID" value="CAD5225978.1"/>
    <property type="molecule type" value="Genomic_DNA"/>
</dbReference>
<dbReference type="PANTHER" id="PTHR13153:SF5">
    <property type="entry name" value="GATOR COMPLEX PROTEIN NPRL3"/>
    <property type="match status" value="1"/>
</dbReference>
<evidence type="ECO:0000256" key="2">
    <source>
        <dbReference type="RuleBase" id="RU368069"/>
    </source>
</evidence>
<dbReference type="eggNOG" id="KOG3830">
    <property type="taxonomic scope" value="Eukaryota"/>
</dbReference>
<evidence type="ECO:0000256" key="1">
    <source>
        <dbReference type="ARBA" id="ARBA00010546"/>
    </source>
</evidence>
<dbReference type="EMBL" id="CAJFCV020000004">
    <property type="protein sequence ID" value="CAG9115265.1"/>
    <property type="molecule type" value="Genomic_DNA"/>
</dbReference>
<name>A0A1I7RHZ6_BURXY</name>
<comment type="subcellular location">
    <subcellularLocation>
        <location evidence="2">Lysosome</location>
    </subcellularLocation>
</comment>
<gene>
    <name evidence="5" type="ORF">BXYJ_LOCUS8815</name>
</gene>
<comment type="function">
    <text evidence="2">As a component of the GATOR1 complex functions as an inhibitor of the amino acid-sensing branch of the TORC1 pathway.</text>
</comment>
<comment type="similarity">
    <text evidence="1 2">Belongs to the NPR3 family.</text>
</comment>
<dbReference type="GO" id="GO:1904262">
    <property type="term" value="P:negative regulation of TORC1 signaling"/>
    <property type="evidence" value="ECO:0007669"/>
    <property type="project" value="TreeGrafter"/>
</dbReference>
<accession>A0A1I7RHZ6</accession>
<dbReference type="Proteomes" id="UP000095284">
    <property type="component" value="Unplaced"/>
</dbReference>
<dbReference type="OrthoDB" id="18648at2759"/>
<keyword evidence="7" id="KW-1185">Reference proteome</keyword>
<dbReference type="SMR" id="A0A1I7RHZ6"/>
<feature type="region of interest" description="Disordered" evidence="3">
    <location>
        <begin position="42"/>
        <end position="65"/>
    </location>
</feature>